<evidence type="ECO:0000313" key="6">
    <source>
        <dbReference type="EMBL" id="QDU46780.1"/>
    </source>
</evidence>
<dbReference type="PROSITE" id="PS50005">
    <property type="entry name" value="TPR"/>
    <property type="match status" value="1"/>
</dbReference>
<evidence type="ECO:0000256" key="3">
    <source>
        <dbReference type="SAM" id="MobiDB-lite"/>
    </source>
</evidence>
<dbReference type="Pfam" id="PF13432">
    <property type="entry name" value="TPR_16"/>
    <property type="match status" value="2"/>
</dbReference>
<feature type="region of interest" description="Disordered" evidence="3">
    <location>
        <begin position="417"/>
        <end position="453"/>
    </location>
</feature>
<evidence type="ECO:0000256" key="2">
    <source>
        <dbReference type="PROSITE-ProRule" id="PRU00339"/>
    </source>
</evidence>
<dbReference type="Pfam" id="PF13517">
    <property type="entry name" value="FG-GAP_3"/>
    <property type="match status" value="2"/>
</dbReference>
<keyword evidence="1" id="KW-0732">Signal</keyword>
<reference evidence="6 7" key="1">
    <citation type="submission" date="2019-02" db="EMBL/GenBank/DDBJ databases">
        <title>Deep-cultivation of Planctomycetes and their phenomic and genomic characterization uncovers novel biology.</title>
        <authorList>
            <person name="Wiegand S."/>
            <person name="Jogler M."/>
            <person name="Boedeker C."/>
            <person name="Pinto D."/>
            <person name="Vollmers J."/>
            <person name="Rivas-Marin E."/>
            <person name="Kohn T."/>
            <person name="Peeters S.H."/>
            <person name="Heuer A."/>
            <person name="Rast P."/>
            <person name="Oberbeckmann S."/>
            <person name="Bunk B."/>
            <person name="Jeske O."/>
            <person name="Meyerdierks A."/>
            <person name="Storesund J.E."/>
            <person name="Kallscheuer N."/>
            <person name="Luecker S."/>
            <person name="Lage O.M."/>
            <person name="Pohl T."/>
            <person name="Merkel B.J."/>
            <person name="Hornburger P."/>
            <person name="Mueller R.-W."/>
            <person name="Bruemmer F."/>
            <person name="Labrenz M."/>
            <person name="Spormann A.M."/>
            <person name="Op den Camp H."/>
            <person name="Overmann J."/>
            <person name="Amann R."/>
            <person name="Jetten M.S.M."/>
            <person name="Mascher T."/>
            <person name="Medema M.H."/>
            <person name="Devos D.P."/>
            <person name="Kaster A.-K."/>
            <person name="Ovreas L."/>
            <person name="Rohde M."/>
            <person name="Galperin M.Y."/>
            <person name="Jogler C."/>
        </authorList>
    </citation>
    <scope>NUCLEOTIDE SEQUENCE [LARGE SCALE GENOMIC DNA]</scope>
    <source>
        <strain evidence="6 7">Mal52</strain>
    </source>
</reference>
<feature type="repeat" description="TPR" evidence="2">
    <location>
        <begin position="283"/>
        <end position="316"/>
    </location>
</feature>
<protein>
    <submittedName>
        <fullName evidence="6">Tetratricopeptide repeat protein</fullName>
    </submittedName>
</protein>
<keyword evidence="4" id="KW-0472">Membrane</keyword>
<dbReference type="EMBL" id="CP036276">
    <property type="protein sequence ID" value="QDU46780.1"/>
    <property type="molecule type" value="Genomic_DNA"/>
</dbReference>
<dbReference type="InterPro" id="IPR027039">
    <property type="entry name" value="Crtac1"/>
</dbReference>
<dbReference type="KEGG" id="sdyn:Mal52_53020"/>
<name>A0A517ZWG9_9PLAN</name>
<keyword evidence="2" id="KW-0802">TPR repeat</keyword>
<dbReference type="InterPro" id="IPR011519">
    <property type="entry name" value="UnbV_ASPIC"/>
</dbReference>
<feature type="transmembrane region" description="Helical" evidence="4">
    <location>
        <begin position="24"/>
        <end position="42"/>
    </location>
</feature>
<dbReference type="PANTHER" id="PTHR16026:SF0">
    <property type="entry name" value="CARTILAGE ACIDIC PROTEIN 1"/>
    <property type="match status" value="1"/>
</dbReference>
<evidence type="ECO:0000259" key="5">
    <source>
        <dbReference type="Pfam" id="PF07593"/>
    </source>
</evidence>
<dbReference type="Gene3D" id="1.25.40.10">
    <property type="entry name" value="Tetratricopeptide repeat domain"/>
    <property type="match status" value="1"/>
</dbReference>
<dbReference type="InterPro" id="IPR028994">
    <property type="entry name" value="Integrin_alpha_N"/>
</dbReference>
<dbReference type="InterPro" id="IPR013517">
    <property type="entry name" value="FG-GAP"/>
</dbReference>
<dbReference type="Pfam" id="PF07593">
    <property type="entry name" value="UnbV_ASPIC"/>
    <property type="match status" value="1"/>
</dbReference>
<evidence type="ECO:0000256" key="4">
    <source>
        <dbReference type="SAM" id="Phobius"/>
    </source>
</evidence>
<gene>
    <name evidence="6" type="ORF">Mal52_53020</name>
</gene>
<sequence>MNDDRPHAASPSSARAAADWRNRIIVMVLIIAGLAAVRYAIYVSQQSPSNENLKRATLALLNEDYNAAERHANLVLDDQPHSGRALLIAGEAAAKLRRYGDAVNYYGRIPEQDPAAPLGLSAAADILLKSGQLSEAAARLRRLILIDPADHRAARQMAFVLDVSGQRWAAERYLFQLVRTGNANLDELLLLGDRRTLLTLPRDEEVDDSRSAVDPFVVLALAKQAVRRQEWDVAEPLLLELIVNSPKLIEAHAQLGILRQEFSPLAAWQAWQAALPSEADQHPDIWVVRGNLAVQTGNIQTAARCYYEALRLDPNHRQANYLLGQTLTSLDRASEAAPFFKRAELVQQLEQVLFEIYHAADRTADPELLRRAAELSTAVGRYWEAYEWANHAVAAGAPLSWATPFLEETEVALNTIPPRTHRPATPVSDINLSEYPLPQSDATNPTEDRRPSLANSTATITFADVTSAAGIHFTYFNGGNAAQETKKMYEFTGGGIAVLDYDNDGWPDIYFTQGCTWPPVAGQTEYLDRLYRNRGDGTFEDVTAAAGIVEDRFSQGVTAGDYNNDGYTDLYVANIGRNRLYKNNGNGTFSEVDDSIVTQDEAWTTSCAIADFNGDGHPDIYAVNYLTAADIYDVECEFPSGYRGLCPPQRFEGQQDRLFLGTGDGQFRDATDETGIGVPNGKGLGLLVADFTGNQRLDIFVANDGVANFFFRNTTPTDSQKLHFTEQGLASGTALNFEGVAEAGMGIACGDVNGDGQLDLFVTNYYQESNTLYLGRGAGFFEDATRRAGLHIVSLPFLGFGTQFLDADLDGDLDLVIANGHVDNPPGDPKPYHMRPQLFRNDGAGRFQESAAENLGPYFQAAHLGRALAKIDFDGDGLEDILISHLDAPVVLLKNTTQRPGNSLRLRLRATGSPVDALGATVMVTAGKKTWQRQLTAGDGYQASNERQLVFGLGRHSTIDRLQIHWPSGHEQVFTDIAVGQTLEITEGEAPQPIARKRPAVETAK</sequence>
<dbReference type="SUPFAM" id="SSF69318">
    <property type="entry name" value="Integrin alpha N-terminal domain"/>
    <property type="match status" value="1"/>
</dbReference>
<dbReference type="AlphaFoldDB" id="A0A517ZWG9"/>
<feature type="domain" description="ASPIC/UnbV" evidence="5">
    <location>
        <begin position="917"/>
        <end position="983"/>
    </location>
</feature>
<dbReference type="InterPro" id="IPR011990">
    <property type="entry name" value="TPR-like_helical_dom_sf"/>
</dbReference>
<keyword evidence="7" id="KW-1185">Reference proteome</keyword>
<keyword evidence="4" id="KW-0812">Transmembrane</keyword>
<dbReference type="SMART" id="SM00028">
    <property type="entry name" value="TPR"/>
    <property type="match status" value="3"/>
</dbReference>
<organism evidence="6 7">
    <name type="scientific">Symmachiella dynata</name>
    <dbReference type="NCBI Taxonomy" id="2527995"/>
    <lineage>
        <taxon>Bacteria</taxon>
        <taxon>Pseudomonadati</taxon>
        <taxon>Planctomycetota</taxon>
        <taxon>Planctomycetia</taxon>
        <taxon>Planctomycetales</taxon>
        <taxon>Planctomycetaceae</taxon>
        <taxon>Symmachiella</taxon>
    </lineage>
</organism>
<evidence type="ECO:0000313" key="7">
    <source>
        <dbReference type="Proteomes" id="UP000319383"/>
    </source>
</evidence>
<evidence type="ECO:0000256" key="1">
    <source>
        <dbReference type="ARBA" id="ARBA00022729"/>
    </source>
</evidence>
<dbReference type="SUPFAM" id="SSF48452">
    <property type="entry name" value="TPR-like"/>
    <property type="match status" value="1"/>
</dbReference>
<dbReference type="InterPro" id="IPR019734">
    <property type="entry name" value="TPR_rpt"/>
</dbReference>
<keyword evidence="4" id="KW-1133">Transmembrane helix</keyword>
<dbReference type="Proteomes" id="UP000319383">
    <property type="component" value="Chromosome"/>
</dbReference>
<proteinExistence type="predicted"/>
<dbReference type="PANTHER" id="PTHR16026">
    <property type="entry name" value="CARTILAGE ACIDIC PROTEIN 1"/>
    <property type="match status" value="1"/>
</dbReference>
<dbReference type="Gene3D" id="2.130.10.130">
    <property type="entry name" value="Integrin alpha, N-terminal"/>
    <property type="match status" value="2"/>
</dbReference>
<accession>A0A517ZWG9</accession>